<keyword evidence="2" id="KW-1003">Cell membrane</keyword>
<feature type="transmembrane region" description="Helical" evidence="6">
    <location>
        <begin position="302"/>
        <end position="326"/>
    </location>
</feature>
<dbReference type="InterPro" id="IPR050833">
    <property type="entry name" value="Poly_Biosynth_Transport"/>
</dbReference>
<comment type="caution">
    <text evidence="7">The sequence shown here is derived from an EMBL/GenBank/DDBJ whole genome shotgun (WGS) entry which is preliminary data.</text>
</comment>
<accession>A0A078S046</accession>
<dbReference type="RefSeq" id="WP_035448379.1">
    <property type="nucleotide sequence ID" value="NZ_JNHN01000172.1"/>
</dbReference>
<evidence type="ECO:0000256" key="2">
    <source>
        <dbReference type="ARBA" id="ARBA00022475"/>
    </source>
</evidence>
<protein>
    <submittedName>
        <fullName evidence="7">Polysaccharide biosynthesis family protein</fullName>
    </submittedName>
</protein>
<evidence type="ECO:0000313" key="7">
    <source>
        <dbReference type="EMBL" id="KDS51003.1"/>
    </source>
</evidence>
<comment type="subcellular location">
    <subcellularLocation>
        <location evidence="1">Cell membrane</location>
        <topology evidence="1">Multi-pass membrane protein</topology>
    </subcellularLocation>
</comment>
<feature type="transmembrane region" description="Helical" evidence="6">
    <location>
        <begin position="87"/>
        <end position="108"/>
    </location>
</feature>
<feature type="transmembrane region" description="Helical" evidence="6">
    <location>
        <begin position="213"/>
        <end position="231"/>
    </location>
</feature>
<name>A0A078S046_BACUN</name>
<feature type="transmembrane region" description="Helical" evidence="6">
    <location>
        <begin position="150"/>
        <end position="176"/>
    </location>
</feature>
<dbReference type="AlphaFoldDB" id="A0A078S046"/>
<feature type="transmembrane region" description="Helical" evidence="6">
    <location>
        <begin position="182"/>
        <end position="201"/>
    </location>
</feature>
<sequence length="420" mass="48272">MAIISPLRNNKILLKGGLFSLFSFFNQGVGFLLLIILAKYIVPAEYGTLSLFNTIVTFLGFLVSLSTNGYVSVSFFRKSRDEFRQSLSIVFLITFAVASFFALVLLVGNSALARMTELRLAFLWSALAIALMNCYFQIVLDYFRIREKLIFYGLLSCSFAIVNFAISLLLVVAMKLGWEGRIYAQVTCAVLYGLIAIYVCCRYRLFLFKGISWFKIRPILMWGVPLIPHLATSWIKQGGDRYIINYYYTFAEVGIFSFALNLSNIIDMIGSAFNQTNSVSIYQVLSSNLDDKWERLQRQTKAIFIVYTIGVVAVLAVCSILIPLVLPRYAASLPYFYLLALSGYFQCIYFLYTNYLFYYDKTKDLMMITFFSSLLHLMLSMWLTQYSLYYTCLIYVFLKFIMVALVVYRANLLLNKYVKT</sequence>
<dbReference type="EMBL" id="JNHN01000172">
    <property type="protein sequence ID" value="KDS51003.1"/>
    <property type="molecule type" value="Genomic_DNA"/>
</dbReference>
<gene>
    <name evidence="7" type="ORF">M094_0902</name>
</gene>
<feature type="transmembrane region" description="Helical" evidence="6">
    <location>
        <begin position="120"/>
        <end position="143"/>
    </location>
</feature>
<dbReference type="InterPro" id="IPR002797">
    <property type="entry name" value="Polysacc_synth"/>
</dbReference>
<proteinExistence type="predicted"/>
<evidence type="ECO:0000256" key="6">
    <source>
        <dbReference type="SAM" id="Phobius"/>
    </source>
</evidence>
<keyword evidence="3 6" id="KW-0812">Transmembrane</keyword>
<keyword evidence="5 6" id="KW-0472">Membrane</keyword>
<organism evidence="7 8">
    <name type="scientific">Bacteroides uniformis str. 3978 T3 ii</name>
    <dbReference type="NCBI Taxonomy" id="1339349"/>
    <lineage>
        <taxon>Bacteria</taxon>
        <taxon>Pseudomonadati</taxon>
        <taxon>Bacteroidota</taxon>
        <taxon>Bacteroidia</taxon>
        <taxon>Bacteroidales</taxon>
        <taxon>Bacteroidaceae</taxon>
        <taxon>Bacteroides</taxon>
    </lineage>
</organism>
<dbReference type="Pfam" id="PF01943">
    <property type="entry name" value="Polysacc_synt"/>
    <property type="match status" value="1"/>
</dbReference>
<reference evidence="7 8" key="1">
    <citation type="submission" date="2014-04" db="EMBL/GenBank/DDBJ databases">
        <authorList>
            <person name="Sears C."/>
            <person name="Carroll K."/>
            <person name="Sack B.R."/>
            <person name="Qadri F."/>
            <person name="Myers L.L."/>
            <person name="Chung G.-T."/>
            <person name="Escheverria P."/>
            <person name="Fraser C.M."/>
            <person name="Sadzewicz L."/>
            <person name="Shefchek K.A."/>
            <person name="Tallon L."/>
            <person name="Das S.P."/>
            <person name="Daugherty S."/>
            <person name="Mongodin E.F."/>
        </authorList>
    </citation>
    <scope>NUCLEOTIDE SEQUENCE [LARGE SCALE GENOMIC DNA]</scope>
    <source>
        <strain evidence="7 8">3978 T3 ii</strain>
    </source>
</reference>
<dbReference type="PANTHER" id="PTHR30250:SF11">
    <property type="entry name" value="O-ANTIGEN TRANSPORTER-RELATED"/>
    <property type="match status" value="1"/>
</dbReference>
<evidence type="ECO:0000256" key="4">
    <source>
        <dbReference type="ARBA" id="ARBA00022989"/>
    </source>
</evidence>
<feature type="transmembrane region" description="Helical" evidence="6">
    <location>
        <begin position="364"/>
        <end position="382"/>
    </location>
</feature>
<feature type="transmembrane region" description="Helical" evidence="6">
    <location>
        <begin position="332"/>
        <end position="352"/>
    </location>
</feature>
<feature type="transmembrane region" description="Helical" evidence="6">
    <location>
        <begin position="12"/>
        <end position="38"/>
    </location>
</feature>
<dbReference type="GO" id="GO:0005886">
    <property type="term" value="C:plasma membrane"/>
    <property type="evidence" value="ECO:0007669"/>
    <property type="project" value="UniProtKB-SubCell"/>
</dbReference>
<dbReference type="PANTHER" id="PTHR30250">
    <property type="entry name" value="PST FAMILY PREDICTED COLANIC ACID TRANSPORTER"/>
    <property type="match status" value="1"/>
</dbReference>
<dbReference type="Proteomes" id="UP000028013">
    <property type="component" value="Unassembled WGS sequence"/>
</dbReference>
<keyword evidence="4 6" id="KW-1133">Transmembrane helix</keyword>
<evidence type="ECO:0000256" key="3">
    <source>
        <dbReference type="ARBA" id="ARBA00022692"/>
    </source>
</evidence>
<evidence type="ECO:0000313" key="8">
    <source>
        <dbReference type="Proteomes" id="UP000028013"/>
    </source>
</evidence>
<evidence type="ECO:0000256" key="1">
    <source>
        <dbReference type="ARBA" id="ARBA00004651"/>
    </source>
</evidence>
<evidence type="ECO:0000256" key="5">
    <source>
        <dbReference type="ARBA" id="ARBA00023136"/>
    </source>
</evidence>
<feature type="transmembrane region" description="Helical" evidence="6">
    <location>
        <begin position="388"/>
        <end position="408"/>
    </location>
</feature>
<dbReference type="PATRIC" id="fig|1339349.3.peg.2135"/>
<feature type="transmembrane region" description="Helical" evidence="6">
    <location>
        <begin position="243"/>
        <end position="262"/>
    </location>
</feature>
<feature type="transmembrane region" description="Helical" evidence="6">
    <location>
        <begin position="50"/>
        <end position="75"/>
    </location>
</feature>